<protein>
    <submittedName>
        <fullName evidence="2">Uncharacterized protein</fullName>
    </submittedName>
</protein>
<dbReference type="EMBL" id="GBXM01024754">
    <property type="protein sequence ID" value="JAH83823.1"/>
    <property type="molecule type" value="Transcribed_RNA"/>
</dbReference>
<sequence>MCLQMGLQRNKLNTLNCTVIYTQARVLIIMLAVASLAVLRKRVGGRVI</sequence>
<keyword evidence="1" id="KW-1133">Transmembrane helix</keyword>
<reference evidence="2" key="1">
    <citation type="submission" date="2014-11" db="EMBL/GenBank/DDBJ databases">
        <authorList>
            <person name="Amaro Gonzalez C."/>
        </authorList>
    </citation>
    <scope>NUCLEOTIDE SEQUENCE</scope>
</reference>
<reference evidence="2" key="2">
    <citation type="journal article" date="2015" name="Fish Shellfish Immunol.">
        <title>Early steps in the European eel (Anguilla anguilla)-Vibrio vulnificus interaction in the gills: Role of the RtxA13 toxin.</title>
        <authorList>
            <person name="Callol A."/>
            <person name="Pajuelo D."/>
            <person name="Ebbesson L."/>
            <person name="Teles M."/>
            <person name="MacKenzie S."/>
            <person name="Amaro C."/>
        </authorList>
    </citation>
    <scope>NUCLEOTIDE SEQUENCE</scope>
</reference>
<evidence type="ECO:0000313" key="2">
    <source>
        <dbReference type="EMBL" id="JAH83823.1"/>
    </source>
</evidence>
<organism evidence="2">
    <name type="scientific">Anguilla anguilla</name>
    <name type="common">European freshwater eel</name>
    <name type="synonym">Muraena anguilla</name>
    <dbReference type="NCBI Taxonomy" id="7936"/>
    <lineage>
        <taxon>Eukaryota</taxon>
        <taxon>Metazoa</taxon>
        <taxon>Chordata</taxon>
        <taxon>Craniata</taxon>
        <taxon>Vertebrata</taxon>
        <taxon>Euteleostomi</taxon>
        <taxon>Actinopterygii</taxon>
        <taxon>Neopterygii</taxon>
        <taxon>Teleostei</taxon>
        <taxon>Anguilliformes</taxon>
        <taxon>Anguillidae</taxon>
        <taxon>Anguilla</taxon>
    </lineage>
</organism>
<keyword evidence="1" id="KW-0472">Membrane</keyword>
<keyword evidence="1" id="KW-0812">Transmembrane</keyword>
<proteinExistence type="predicted"/>
<feature type="transmembrane region" description="Helical" evidence="1">
    <location>
        <begin position="20"/>
        <end position="39"/>
    </location>
</feature>
<accession>A0A0E9W2W6</accession>
<dbReference type="AlphaFoldDB" id="A0A0E9W2W6"/>
<name>A0A0E9W2W6_ANGAN</name>
<evidence type="ECO:0000256" key="1">
    <source>
        <dbReference type="SAM" id="Phobius"/>
    </source>
</evidence>